<evidence type="ECO:0000259" key="13">
    <source>
        <dbReference type="Pfam" id="PF14748"/>
    </source>
</evidence>
<feature type="domain" description="Pyrroline-5-carboxylate reductase dimerisation" evidence="13">
    <location>
        <begin position="162"/>
        <end position="266"/>
    </location>
</feature>
<evidence type="ECO:0000256" key="6">
    <source>
        <dbReference type="ARBA" id="ARBA00022857"/>
    </source>
</evidence>
<comment type="catalytic activity">
    <reaction evidence="9">
        <text>L-proline + NAD(+) = (S)-1-pyrroline-5-carboxylate + NADH + 2 H(+)</text>
        <dbReference type="Rhea" id="RHEA:14105"/>
        <dbReference type="ChEBI" id="CHEBI:15378"/>
        <dbReference type="ChEBI" id="CHEBI:17388"/>
        <dbReference type="ChEBI" id="CHEBI:57540"/>
        <dbReference type="ChEBI" id="CHEBI:57945"/>
        <dbReference type="ChEBI" id="CHEBI:60039"/>
        <dbReference type="EC" id="1.5.1.2"/>
    </reaction>
</comment>
<keyword evidence="15" id="KW-1185">Reference proteome</keyword>
<dbReference type="AlphaFoldDB" id="A0A6I3SB22"/>
<keyword evidence="7 9" id="KW-0560">Oxidoreductase</keyword>
<dbReference type="InterPro" id="IPR008927">
    <property type="entry name" value="6-PGluconate_DH-like_C_sf"/>
</dbReference>
<dbReference type="InterPro" id="IPR029036">
    <property type="entry name" value="P5CR_dimer"/>
</dbReference>
<proteinExistence type="inferred from homology"/>
<dbReference type="FunFam" id="1.10.3730.10:FF:000001">
    <property type="entry name" value="Pyrroline-5-carboxylate reductase"/>
    <property type="match status" value="1"/>
</dbReference>
<evidence type="ECO:0000313" key="15">
    <source>
        <dbReference type="Proteomes" id="UP000430670"/>
    </source>
</evidence>
<comment type="subcellular location">
    <subcellularLocation>
        <location evidence="1 9">Cytoplasm</location>
    </subcellularLocation>
</comment>
<feature type="domain" description="Pyrroline-5-carboxylate reductase catalytic N-terminal" evidence="12">
    <location>
        <begin position="6"/>
        <end position="99"/>
    </location>
</feature>
<dbReference type="InterPro" id="IPR000304">
    <property type="entry name" value="Pyrroline-COOH_reductase"/>
</dbReference>
<comment type="caution">
    <text evidence="14">The sequence shown here is derived from an EMBL/GenBank/DDBJ whole genome shotgun (WGS) entry which is preliminary data.</text>
</comment>
<feature type="binding site" evidence="11">
    <location>
        <begin position="70"/>
        <end position="73"/>
    </location>
    <ligand>
        <name>NADP(+)</name>
        <dbReference type="ChEBI" id="CHEBI:58349"/>
    </ligand>
</feature>
<dbReference type="EC" id="1.5.1.2" evidence="9 10"/>
<dbReference type="Gene3D" id="1.10.3730.10">
    <property type="entry name" value="ProC C-terminal domain-like"/>
    <property type="match status" value="1"/>
</dbReference>
<dbReference type="Pfam" id="PF14748">
    <property type="entry name" value="P5CR_dimer"/>
    <property type="match status" value="1"/>
</dbReference>
<comment type="catalytic activity">
    <reaction evidence="9">
        <text>L-proline + NADP(+) = (S)-1-pyrroline-5-carboxylate + NADPH + 2 H(+)</text>
        <dbReference type="Rhea" id="RHEA:14109"/>
        <dbReference type="ChEBI" id="CHEBI:15378"/>
        <dbReference type="ChEBI" id="CHEBI:17388"/>
        <dbReference type="ChEBI" id="CHEBI:57783"/>
        <dbReference type="ChEBI" id="CHEBI:58349"/>
        <dbReference type="ChEBI" id="CHEBI:60039"/>
        <dbReference type="EC" id="1.5.1.2"/>
    </reaction>
</comment>
<dbReference type="GO" id="GO:0055129">
    <property type="term" value="P:L-proline biosynthetic process"/>
    <property type="evidence" value="ECO:0007669"/>
    <property type="project" value="UniProtKB-UniRule"/>
</dbReference>
<comment type="similarity">
    <text evidence="2 9">Belongs to the pyrroline-5-carboxylate reductase family.</text>
</comment>
<evidence type="ECO:0000256" key="10">
    <source>
        <dbReference type="NCBIfam" id="TIGR00112"/>
    </source>
</evidence>
<keyword evidence="6 9" id="KW-0521">NADP</keyword>
<dbReference type="EMBL" id="WNKU01000001">
    <property type="protein sequence ID" value="MTV47597.1"/>
    <property type="molecule type" value="Genomic_DNA"/>
</dbReference>
<comment type="pathway">
    <text evidence="9">Amino-acid biosynthesis; L-proline biosynthesis; L-proline from L-glutamate 5-semialdehyde: step 1/1.</text>
</comment>
<dbReference type="PANTHER" id="PTHR11645">
    <property type="entry name" value="PYRROLINE-5-CARBOXYLATE REDUCTASE"/>
    <property type="match status" value="1"/>
</dbReference>
<dbReference type="OrthoDB" id="9805754at2"/>
<dbReference type="GO" id="GO:0004735">
    <property type="term" value="F:pyrroline-5-carboxylate reductase activity"/>
    <property type="evidence" value="ECO:0007669"/>
    <property type="project" value="UniProtKB-UniRule"/>
</dbReference>
<dbReference type="GO" id="GO:0005737">
    <property type="term" value="C:cytoplasm"/>
    <property type="evidence" value="ECO:0007669"/>
    <property type="project" value="UniProtKB-SubCell"/>
</dbReference>
<dbReference type="PIRSF" id="PIRSF000193">
    <property type="entry name" value="Pyrrol-5-carb_rd"/>
    <property type="match status" value="1"/>
</dbReference>
<dbReference type="PANTHER" id="PTHR11645:SF0">
    <property type="entry name" value="PYRROLINE-5-CARBOXYLATE REDUCTASE 3"/>
    <property type="match status" value="1"/>
</dbReference>
<name>A0A6I3SB22_HELMO</name>
<evidence type="ECO:0000259" key="12">
    <source>
        <dbReference type="Pfam" id="PF03807"/>
    </source>
</evidence>
<evidence type="ECO:0000256" key="1">
    <source>
        <dbReference type="ARBA" id="ARBA00004496"/>
    </source>
</evidence>
<keyword evidence="3 9" id="KW-0963">Cytoplasm</keyword>
<evidence type="ECO:0000256" key="4">
    <source>
        <dbReference type="ARBA" id="ARBA00022605"/>
    </source>
</evidence>
<dbReference type="InterPro" id="IPR028939">
    <property type="entry name" value="P5C_Rdtase_cat_N"/>
</dbReference>
<dbReference type="Proteomes" id="UP000430670">
    <property type="component" value="Unassembled WGS sequence"/>
</dbReference>
<dbReference type="HAMAP" id="MF_01925">
    <property type="entry name" value="P5C_reductase"/>
    <property type="match status" value="1"/>
</dbReference>
<evidence type="ECO:0000256" key="8">
    <source>
        <dbReference type="ARBA" id="ARBA00058118"/>
    </source>
</evidence>
<evidence type="ECO:0000256" key="9">
    <source>
        <dbReference type="HAMAP-Rule" id="MF_01925"/>
    </source>
</evidence>
<protein>
    <recommendedName>
        <fullName evidence="9 10">Pyrroline-5-carboxylate reductase</fullName>
        <shortName evidence="9">P5C reductase</shortName>
        <shortName evidence="9">P5CR</shortName>
        <ecNumber evidence="9 10">1.5.1.2</ecNumber>
    </recommendedName>
    <alternativeName>
        <fullName evidence="9">PCA reductase</fullName>
    </alternativeName>
</protein>
<sequence>MLENRRIGFIGGGAMAEALLSGLVRLVPPQAITVSDPNPSRLAYLQSEMAVQTTSDNSVVCEQSDIVVLAVKPQVLPAVLTPLKTAICSKHLVISIAAGITLAQLESWLSPEVPLIRVMPNTPALIGKGASALAGGRAVSEQDVQTAKALLEAVGIAEVLPETYLNAVTGFSGSGPAYVYLFIEALIDAGVKEGLTRDLARKLAIQTVIGSAQLLIETGNHPAIERDKVTSPGGTTIAGVQALEDGGFRSAVFAAVHAGTKRARELSGSQ</sequence>
<keyword evidence="4 9" id="KW-0028">Amino-acid biosynthesis</keyword>
<evidence type="ECO:0000256" key="7">
    <source>
        <dbReference type="ARBA" id="ARBA00023002"/>
    </source>
</evidence>
<dbReference type="Pfam" id="PF03807">
    <property type="entry name" value="F420_oxidored"/>
    <property type="match status" value="1"/>
</dbReference>
<comment type="function">
    <text evidence="8 9">Catalyzes the reduction of 1-pyrroline-5-carboxylate (PCA) to L-proline.</text>
</comment>
<feature type="binding site" evidence="11">
    <location>
        <position position="57"/>
    </location>
    <ligand>
        <name>NADPH</name>
        <dbReference type="ChEBI" id="CHEBI:57783"/>
    </ligand>
</feature>
<dbReference type="NCBIfam" id="TIGR00112">
    <property type="entry name" value="proC"/>
    <property type="match status" value="1"/>
</dbReference>
<evidence type="ECO:0000256" key="2">
    <source>
        <dbReference type="ARBA" id="ARBA00005525"/>
    </source>
</evidence>
<dbReference type="InterPro" id="IPR036291">
    <property type="entry name" value="NAD(P)-bd_dom_sf"/>
</dbReference>
<evidence type="ECO:0000313" key="14">
    <source>
        <dbReference type="EMBL" id="MTV47597.1"/>
    </source>
</evidence>
<feature type="binding site" evidence="11">
    <location>
        <begin position="10"/>
        <end position="15"/>
    </location>
    <ligand>
        <name>NADP(+)</name>
        <dbReference type="ChEBI" id="CHEBI:58349"/>
    </ligand>
</feature>
<evidence type="ECO:0000256" key="3">
    <source>
        <dbReference type="ARBA" id="ARBA00022490"/>
    </source>
</evidence>
<dbReference type="SUPFAM" id="SSF51735">
    <property type="entry name" value="NAD(P)-binding Rossmann-fold domains"/>
    <property type="match status" value="1"/>
</dbReference>
<dbReference type="Gene3D" id="3.40.50.720">
    <property type="entry name" value="NAD(P)-binding Rossmann-like Domain"/>
    <property type="match status" value="1"/>
</dbReference>
<evidence type="ECO:0000256" key="11">
    <source>
        <dbReference type="PIRSR" id="PIRSR000193-1"/>
    </source>
</evidence>
<dbReference type="FunFam" id="3.40.50.720:FF:000190">
    <property type="entry name" value="Pyrroline-5-carboxylate reductase"/>
    <property type="match status" value="1"/>
</dbReference>
<reference evidence="14 15" key="1">
    <citation type="submission" date="2019-11" db="EMBL/GenBank/DDBJ databases">
        <title>Whole-genome sequence of a the green, strictly anaerobic photosynthetic bacterium Heliobacillus mobilis DSM 6151.</title>
        <authorList>
            <person name="Kyndt J.A."/>
            <person name="Meyer T.E."/>
        </authorList>
    </citation>
    <scope>NUCLEOTIDE SEQUENCE [LARGE SCALE GENOMIC DNA]</scope>
    <source>
        <strain evidence="14 15">DSM 6151</strain>
    </source>
</reference>
<keyword evidence="5 9" id="KW-0641">Proline biosynthesis</keyword>
<accession>A0A6I3SB22</accession>
<dbReference type="UniPathway" id="UPA00098">
    <property type="reaction ID" value="UER00361"/>
</dbReference>
<organism evidence="14 15">
    <name type="scientific">Heliobacterium mobile</name>
    <name type="common">Heliobacillus mobilis</name>
    <dbReference type="NCBI Taxonomy" id="28064"/>
    <lineage>
        <taxon>Bacteria</taxon>
        <taxon>Bacillati</taxon>
        <taxon>Bacillota</taxon>
        <taxon>Clostridia</taxon>
        <taxon>Eubacteriales</taxon>
        <taxon>Heliobacteriaceae</taxon>
        <taxon>Heliobacterium</taxon>
    </lineage>
</organism>
<gene>
    <name evidence="9 14" type="primary">proC</name>
    <name evidence="14" type="ORF">GJ688_01210</name>
</gene>
<dbReference type="SUPFAM" id="SSF48179">
    <property type="entry name" value="6-phosphogluconate dehydrogenase C-terminal domain-like"/>
    <property type="match status" value="1"/>
</dbReference>
<evidence type="ECO:0000256" key="5">
    <source>
        <dbReference type="ARBA" id="ARBA00022650"/>
    </source>
</evidence>